<dbReference type="Proteomes" id="UP000271554">
    <property type="component" value="Chromosome"/>
</dbReference>
<dbReference type="OrthoDB" id="9803233at2"/>
<proteinExistence type="predicted"/>
<evidence type="ECO:0000313" key="4">
    <source>
        <dbReference type="EMBL" id="AYG84804.1"/>
    </source>
</evidence>
<dbReference type="PROSITE" id="PS51186">
    <property type="entry name" value="GNAT"/>
    <property type="match status" value="1"/>
</dbReference>
<dbReference type="PANTHER" id="PTHR43877">
    <property type="entry name" value="AMINOALKYLPHOSPHONATE N-ACETYLTRANSFERASE-RELATED-RELATED"/>
    <property type="match status" value="1"/>
</dbReference>
<organism evidence="4 5">
    <name type="scientific">Streptomyces hundungensis</name>
    <dbReference type="NCBI Taxonomy" id="1077946"/>
    <lineage>
        <taxon>Bacteria</taxon>
        <taxon>Bacillati</taxon>
        <taxon>Actinomycetota</taxon>
        <taxon>Actinomycetes</taxon>
        <taxon>Kitasatosporales</taxon>
        <taxon>Streptomycetaceae</taxon>
        <taxon>Streptomyces</taxon>
    </lineage>
</organism>
<reference evidence="4 5" key="1">
    <citation type="submission" date="2018-10" db="EMBL/GenBank/DDBJ databases">
        <title>Relationship between Morphology and Antimicrobial Activity in Streptomyces.</title>
        <authorList>
            <person name="Kang H.J."/>
            <person name="Kim S.B."/>
        </authorList>
    </citation>
    <scope>NUCLEOTIDE SEQUENCE [LARGE SCALE GENOMIC DNA]</scope>
    <source>
        <strain evidence="4 5">BH38</strain>
    </source>
</reference>
<name>A0A387HMM7_9ACTN</name>
<dbReference type="AlphaFoldDB" id="A0A387HMM7"/>
<feature type="domain" description="N-acetyltransferase" evidence="3">
    <location>
        <begin position="3"/>
        <end position="152"/>
    </location>
</feature>
<dbReference type="EMBL" id="CP032698">
    <property type="protein sequence ID" value="AYG84804.1"/>
    <property type="molecule type" value="Genomic_DNA"/>
</dbReference>
<dbReference type="PANTHER" id="PTHR43877:SF5">
    <property type="entry name" value="BLL8307 PROTEIN"/>
    <property type="match status" value="1"/>
</dbReference>
<dbReference type="InterPro" id="IPR000182">
    <property type="entry name" value="GNAT_dom"/>
</dbReference>
<keyword evidence="1 4" id="KW-0808">Transferase</keyword>
<dbReference type="EC" id="2.3.1.-" evidence="4"/>
<dbReference type="KEGG" id="shun:DWB77_07018"/>
<evidence type="ECO:0000256" key="2">
    <source>
        <dbReference type="ARBA" id="ARBA00023315"/>
    </source>
</evidence>
<dbReference type="Pfam" id="PF00583">
    <property type="entry name" value="Acetyltransf_1"/>
    <property type="match status" value="1"/>
</dbReference>
<dbReference type="InterPro" id="IPR050832">
    <property type="entry name" value="Bact_Acetyltransf"/>
</dbReference>
<dbReference type="Gene3D" id="3.40.630.30">
    <property type="match status" value="1"/>
</dbReference>
<dbReference type="RefSeq" id="WP_120726429.1">
    <property type="nucleotide sequence ID" value="NZ_CP032698.1"/>
</dbReference>
<dbReference type="InterPro" id="IPR016181">
    <property type="entry name" value="Acyl_CoA_acyltransferase"/>
</dbReference>
<dbReference type="SUPFAM" id="SSF55729">
    <property type="entry name" value="Acyl-CoA N-acyltransferases (Nat)"/>
    <property type="match status" value="1"/>
</dbReference>
<protein>
    <submittedName>
        <fullName evidence="4">Putative N-acetyltransferase YsnE</fullName>
        <ecNumber evidence="4">2.3.1.-</ecNumber>
    </submittedName>
</protein>
<evidence type="ECO:0000259" key="3">
    <source>
        <dbReference type="PROSITE" id="PS51186"/>
    </source>
</evidence>
<dbReference type="CDD" id="cd04301">
    <property type="entry name" value="NAT_SF"/>
    <property type="match status" value="1"/>
</dbReference>
<evidence type="ECO:0000313" key="5">
    <source>
        <dbReference type="Proteomes" id="UP000271554"/>
    </source>
</evidence>
<evidence type="ECO:0000256" key="1">
    <source>
        <dbReference type="ARBA" id="ARBA00022679"/>
    </source>
</evidence>
<keyword evidence="2 4" id="KW-0012">Acyltransferase</keyword>
<dbReference type="GO" id="GO:0016747">
    <property type="term" value="F:acyltransferase activity, transferring groups other than amino-acyl groups"/>
    <property type="evidence" value="ECO:0007669"/>
    <property type="project" value="InterPro"/>
</dbReference>
<sequence>MHIAVDDLSGPEVARFLDEHVRQMQSITPPESKHALDLGALREPGITFWSARDGDTVLACGAIKRIDAVHAELKSMRTAPALTRSGIASRLLGHIITEARRMGFTRLSLETGTADFFLPARKLYEKFGFTPCEPFAGYRQDRNSTFMTKDLQEPSPWPRTWWTPPA</sequence>
<accession>A0A387HMM7</accession>
<gene>
    <name evidence="4" type="primary">ysnE</name>
    <name evidence="4" type="ORF">DWB77_07018</name>
</gene>
<keyword evidence="5" id="KW-1185">Reference proteome</keyword>